<gene>
    <name evidence="2" type="ORF">SAMN04489757_106127</name>
</gene>
<evidence type="ECO:0000313" key="2">
    <source>
        <dbReference type="EMBL" id="SFO01220.1"/>
    </source>
</evidence>
<feature type="domain" description="Reverse transcriptase" evidence="1">
    <location>
        <begin position="1"/>
        <end position="313"/>
    </location>
</feature>
<keyword evidence="2" id="KW-0548">Nucleotidyltransferase</keyword>
<dbReference type="OrthoDB" id="9780724at2"/>
<proteinExistence type="predicted"/>
<dbReference type="AlphaFoldDB" id="A0A1I5DQ63"/>
<dbReference type="PANTHER" id="PTHR34047:SF8">
    <property type="entry name" value="PROTEIN YKFC"/>
    <property type="match status" value="1"/>
</dbReference>
<protein>
    <submittedName>
        <fullName evidence="2">Reverse transcriptase (RNA-dependent DNA polymerase)</fullName>
    </submittedName>
</protein>
<dbReference type="CDD" id="cd01646">
    <property type="entry name" value="RT_Bac_retron_I"/>
    <property type="match status" value="1"/>
</dbReference>
<sequence>MKKYKDYMDEIGADELYKALLAYGMFPESLPPFLTSEEFYNYCQITSYVFSDKPRKYIYYENMRNINIPRPLGIPSPMAYQKLCQCLRDNWEEVQNYFSNVTKNQEYKVSRIHIRKMSKKNYIFEMNYSNWKSDSTPELDLLIDNYYIVNADISKCFPSIYTHSIPWALVGKNIAKTSRRTGWYNDIDHYVQNTKHGETHGILIGPHVSNILSEIILSAIDYNLINKGWKYMRYVDDYTCYVRTEQEARQFLIDLQTELREFDLTLNHKKTQIKTLPSAAVEQWVRKINSISAVTSYGKVDYKNCRAYLDFAIEIAKSEGENSSVLKYAIKVLGGQSLTDNAKVYMQKTVFHLSLIYPYLVPLLDEYIFSFCNTSLQEIRLISDKLYDIGIHCRTFEAGCYALFFAIKYDFRLSSIKVLDIIDSKDCIFMLLAYIYFSGIKDKASIKQLKDRAISLAADEDEFNQYWLFVYEVLPLSSLKDDWKSLKKAKVSFVKRAW</sequence>
<dbReference type="Pfam" id="PF00078">
    <property type="entry name" value="RVT_1"/>
    <property type="match status" value="1"/>
</dbReference>
<keyword evidence="3" id="KW-1185">Reference proteome</keyword>
<reference evidence="2 3" key="1">
    <citation type="submission" date="2016-10" db="EMBL/GenBank/DDBJ databases">
        <authorList>
            <person name="de Groot N.N."/>
        </authorList>
    </citation>
    <scope>NUCLEOTIDE SEQUENCE [LARGE SCALE GENOMIC DNA]</scope>
    <source>
        <strain evidence="2 3">DSM 1283</strain>
    </source>
</reference>
<dbReference type="InterPro" id="IPR051083">
    <property type="entry name" value="GrpII_Intron_Splice-Mob/Def"/>
</dbReference>
<evidence type="ECO:0000259" key="1">
    <source>
        <dbReference type="PROSITE" id="PS50878"/>
    </source>
</evidence>
<keyword evidence="2" id="KW-0808">Transferase</keyword>
<evidence type="ECO:0000313" key="3">
    <source>
        <dbReference type="Proteomes" id="UP000198806"/>
    </source>
</evidence>
<dbReference type="STRING" id="1527.SAMN04489757_106127"/>
<dbReference type="InterPro" id="IPR043502">
    <property type="entry name" value="DNA/RNA_pol_sf"/>
</dbReference>
<dbReference type="SUPFAM" id="SSF56672">
    <property type="entry name" value="DNA/RNA polymerases"/>
    <property type="match status" value="1"/>
</dbReference>
<keyword evidence="2" id="KW-0695">RNA-directed DNA polymerase</keyword>
<dbReference type="Proteomes" id="UP000198806">
    <property type="component" value="Unassembled WGS sequence"/>
</dbReference>
<name>A0A1I5DQ63_9FIRM</name>
<organism evidence="2 3">
    <name type="scientific">Anaerocolumna aminovalerica</name>
    <dbReference type="NCBI Taxonomy" id="1527"/>
    <lineage>
        <taxon>Bacteria</taxon>
        <taxon>Bacillati</taxon>
        <taxon>Bacillota</taxon>
        <taxon>Clostridia</taxon>
        <taxon>Lachnospirales</taxon>
        <taxon>Lachnospiraceae</taxon>
        <taxon>Anaerocolumna</taxon>
    </lineage>
</organism>
<dbReference type="PANTHER" id="PTHR34047">
    <property type="entry name" value="NUCLEAR INTRON MATURASE 1, MITOCHONDRIAL-RELATED"/>
    <property type="match status" value="1"/>
</dbReference>
<dbReference type="InterPro" id="IPR000477">
    <property type="entry name" value="RT_dom"/>
</dbReference>
<accession>A0A1I5DQ63</accession>
<dbReference type="EMBL" id="FOWD01000006">
    <property type="protein sequence ID" value="SFO01220.1"/>
    <property type="molecule type" value="Genomic_DNA"/>
</dbReference>
<dbReference type="GO" id="GO:0003964">
    <property type="term" value="F:RNA-directed DNA polymerase activity"/>
    <property type="evidence" value="ECO:0007669"/>
    <property type="project" value="UniProtKB-KW"/>
</dbReference>
<dbReference type="PROSITE" id="PS50878">
    <property type="entry name" value="RT_POL"/>
    <property type="match status" value="1"/>
</dbReference>
<dbReference type="RefSeq" id="WP_091685060.1">
    <property type="nucleotide sequence ID" value="NZ_BAABFM010000013.1"/>
</dbReference>